<sequence>MPRDLQALAANRAIKELGKAIGDSGLLNHCPECFQWVSKPSYLTRHAVKMHAAVRECQDAVQFWAQSRLGLSKPCQWCGDNTFTRLGAHLKKSSMADLSEAMQEARAEFDMFGAYMQTPSALLKKEEGNTAPPTTAGQVAAAPPAKWAKGEAKGEKNDEAQTGKGRATEAAPRPPQQATPAPVPGSTSPNQTGNPGQQRGPQQRQQLASWKRPDGYRQWPNRYNTARANGKARLTLRIEDAVGVIQLDSEFIFFLQTEAAGNRWAINRSAVTQQLYATAVQWHKQKEENPESLTIPMRNILLYNLYNALLMKLEALEVDQELMDTAKARGLIEDDVSVFAMGSGDSAPRAGLDAAGGARRYGPDGKDNLNGDIIPFSLVAQN</sequence>
<name>A0A812Z1E5_9DINO</name>
<proteinExistence type="predicted"/>
<dbReference type="PROSITE" id="PS00028">
    <property type="entry name" value="ZINC_FINGER_C2H2_1"/>
    <property type="match status" value="1"/>
</dbReference>
<feature type="compositionally biased region" description="Low complexity" evidence="1">
    <location>
        <begin position="189"/>
        <end position="206"/>
    </location>
</feature>
<keyword evidence="4" id="KW-1185">Reference proteome</keyword>
<feature type="region of interest" description="Disordered" evidence="1">
    <location>
        <begin position="126"/>
        <end position="222"/>
    </location>
</feature>
<evidence type="ECO:0000313" key="4">
    <source>
        <dbReference type="Proteomes" id="UP000601435"/>
    </source>
</evidence>
<protein>
    <recommendedName>
        <fullName evidence="2">C2H2-type domain-containing protein</fullName>
    </recommendedName>
</protein>
<dbReference type="EMBL" id="CAJNJA010045019">
    <property type="protein sequence ID" value="CAE7806194.1"/>
    <property type="molecule type" value="Genomic_DNA"/>
</dbReference>
<dbReference type="AlphaFoldDB" id="A0A812Z1E5"/>
<feature type="compositionally biased region" description="Pro residues" evidence="1">
    <location>
        <begin position="172"/>
        <end position="183"/>
    </location>
</feature>
<evidence type="ECO:0000313" key="3">
    <source>
        <dbReference type="EMBL" id="CAE7806194.1"/>
    </source>
</evidence>
<evidence type="ECO:0000256" key="1">
    <source>
        <dbReference type="SAM" id="MobiDB-lite"/>
    </source>
</evidence>
<feature type="compositionally biased region" description="Basic and acidic residues" evidence="1">
    <location>
        <begin position="148"/>
        <end position="161"/>
    </location>
</feature>
<feature type="non-terminal residue" evidence="3">
    <location>
        <position position="1"/>
    </location>
</feature>
<dbReference type="Proteomes" id="UP000601435">
    <property type="component" value="Unassembled WGS sequence"/>
</dbReference>
<accession>A0A812Z1E5</accession>
<organism evidence="3 4">
    <name type="scientific">Symbiodinium necroappetens</name>
    <dbReference type="NCBI Taxonomy" id="1628268"/>
    <lineage>
        <taxon>Eukaryota</taxon>
        <taxon>Sar</taxon>
        <taxon>Alveolata</taxon>
        <taxon>Dinophyceae</taxon>
        <taxon>Suessiales</taxon>
        <taxon>Symbiodiniaceae</taxon>
        <taxon>Symbiodinium</taxon>
    </lineage>
</organism>
<comment type="caution">
    <text evidence="3">The sequence shown here is derived from an EMBL/GenBank/DDBJ whole genome shotgun (WGS) entry which is preliminary data.</text>
</comment>
<reference evidence="3" key="1">
    <citation type="submission" date="2021-02" db="EMBL/GenBank/DDBJ databases">
        <authorList>
            <person name="Dougan E. K."/>
            <person name="Rhodes N."/>
            <person name="Thang M."/>
            <person name="Chan C."/>
        </authorList>
    </citation>
    <scope>NUCLEOTIDE SEQUENCE</scope>
</reference>
<dbReference type="InterPro" id="IPR013087">
    <property type="entry name" value="Znf_C2H2_type"/>
</dbReference>
<evidence type="ECO:0000259" key="2">
    <source>
        <dbReference type="PROSITE" id="PS00028"/>
    </source>
</evidence>
<gene>
    <name evidence="3" type="ORF">SNEC2469_LOCUS23844</name>
</gene>
<feature type="domain" description="C2H2-type" evidence="2">
    <location>
        <begin position="30"/>
        <end position="51"/>
    </location>
</feature>
<feature type="compositionally biased region" description="Low complexity" evidence="1">
    <location>
        <begin position="130"/>
        <end position="147"/>
    </location>
</feature>